<evidence type="ECO:0000256" key="4">
    <source>
        <dbReference type="ARBA" id="ARBA00022729"/>
    </source>
</evidence>
<feature type="chain" id="PRO_5030871793" evidence="5">
    <location>
        <begin position="32"/>
        <end position="438"/>
    </location>
</feature>
<dbReference type="InterPro" id="IPR006311">
    <property type="entry name" value="TAT_signal"/>
</dbReference>
<dbReference type="EMBL" id="JACCBB010000001">
    <property type="protein sequence ID" value="NYD24194.1"/>
    <property type="molecule type" value="Genomic_DNA"/>
</dbReference>
<dbReference type="CDD" id="cd13585">
    <property type="entry name" value="PBP2_TMBP_like"/>
    <property type="match status" value="1"/>
</dbReference>
<dbReference type="Gene3D" id="3.40.190.10">
    <property type="entry name" value="Periplasmic binding protein-like II"/>
    <property type="match status" value="1"/>
</dbReference>
<evidence type="ECO:0000313" key="7">
    <source>
        <dbReference type="Proteomes" id="UP000521922"/>
    </source>
</evidence>
<feature type="signal peptide" evidence="5">
    <location>
        <begin position="1"/>
        <end position="31"/>
    </location>
</feature>
<sequence>MTSARTTSRLSRRSLLAGGLATAGLAGCSIADDGSSSGSSSGGGTTVTVRLWDDTVQPAYEKSFAAFREQNPGITPKIEMVPWASYWDKLPADVAGGTLPDVLWVNSSNFGVYVDSGTFLNISEELPDAVAGWQRTVVDQYTRSGSLWGVPQLSDAIGLFHNTDLVRAAGVDPAGLTWNPSGTGDTFLPAAEALTDTSGARTRYGFNAAYDLQAIFFNFVGSNGGAWQADDDSYVFGDDPKSVEAMQYVVDLINRDEVSPSAADTNDNGDFSRDQFTQGNMALFQSGTYNLKNVADAAQFSWGIAPGLTGPAGRVLVTNGIVAVGNAKTKDKEATLKVLEWLGSEEGAAPIGAEGAAFPAVTAAQQAYLDYWKGQDVDVQPFLDAAAATDTMPAPHGARAQTGQAAADEVLKEVFLGRIPVPEGMKRAQDAANAAIAG</sequence>
<dbReference type="InterPro" id="IPR050490">
    <property type="entry name" value="Bact_solute-bd_prot1"/>
</dbReference>
<comment type="caution">
    <text evidence="6">The sequence shown here is derived from an EMBL/GenBank/DDBJ whole genome shotgun (WGS) entry which is preliminary data.</text>
</comment>
<accession>A0A7Y9DPA1</accession>
<dbReference type="RefSeq" id="WP_179754429.1">
    <property type="nucleotide sequence ID" value="NZ_BAAAGN010000030.1"/>
</dbReference>
<comment type="subcellular location">
    <subcellularLocation>
        <location evidence="1">Cell envelope</location>
    </subcellularLocation>
</comment>
<reference evidence="6 7" key="1">
    <citation type="submission" date="2020-07" db="EMBL/GenBank/DDBJ databases">
        <title>Sequencing the genomes of 1000 actinobacteria strains.</title>
        <authorList>
            <person name="Klenk H.-P."/>
        </authorList>
    </citation>
    <scope>NUCLEOTIDE SEQUENCE [LARGE SCALE GENOMIC DNA]</scope>
    <source>
        <strain evidence="6 7">DSM 7487</strain>
    </source>
</reference>
<gene>
    <name evidence="6" type="ORF">BJ968_003734</name>
</gene>
<name>A0A7Y9DPA1_9ACTN</name>
<keyword evidence="7" id="KW-1185">Reference proteome</keyword>
<dbReference type="InterPro" id="IPR006059">
    <property type="entry name" value="SBP"/>
</dbReference>
<dbReference type="GO" id="GO:0030313">
    <property type="term" value="C:cell envelope"/>
    <property type="evidence" value="ECO:0007669"/>
    <property type="project" value="UniProtKB-SubCell"/>
</dbReference>
<dbReference type="AlphaFoldDB" id="A0A7Y9DPA1"/>
<comment type="similarity">
    <text evidence="2">Belongs to the bacterial solute-binding protein 1 family.</text>
</comment>
<dbReference type="PANTHER" id="PTHR43649:SF31">
    <property type="entry name" value="SN-GLYCEROL-3-PHOSPHATE-BINDING PERIPLASMIC PROTEIN UGPB"/>
    <property type="match status" value="1"/>
</dbReference>
<evidence type="ECO:0000256" key="3">
    <source>
        <dbReference type="ARBA" id="ARBA00022448"/>
    </source>
</evidence>
<keyword evidence="3" id="KW-0813">Transport</keyword>
<dbReference type="PANTHER" id="PTHR43649">
    <property type="entry name" value="ARABINOSE-BINDING PROTEIN-RELATED"/>
    <property type="match status" value="1"/>
</dbReference>
<dbReference type="Pfam" id="PF01547">
    <property type="entry name" value="SBP_bac_1"/>
    <property type="match status" value="1"/>
</dbReference>
<keyword evidence="6" id="KW-0762">Sugar transport</keyword>
<protein>
    <submittedName>
        <fullName evidence="6">Multiple sugar transport system substrate-binding protein</fullName>
    </submittedName>
</protein>
<dbReference type="Proteomes" id="UP000521922">
    <property type="component" value="Unassembled WGS sequence"/>
</dbReference>
<evidence type="ECO:0000256" key="1">
    <source>
        <dbReference type="ARBA" id="ARBA00004196"/>
    </source>
</evidence>
<evidence type="ECO:0000256" key="5">
    <source>
        <dbReference type="SAM" id="SignalP"/>
    </source>
</evidence>
<dbReference type="SUPFAM" id="SSF53850">
    <property type="entry name" value="Periplasmic binding protein-like II"/>
    <property type="match status" value="1"/>
</dbReference>
<evidence type="ECO:0000256" key="2">
    <source>
        <dbReference type="ARBA" id="ARBA00008520"/>
    </source>
</evidence>
<organism evidence="6 7">
    <name type="scientific">Kineococcus aurantiacus</name>
    <dbReference type="NCBI Taxonomy" id="37633"/>
    <lineage>
        <taxon>Bacteria</taxon>
        <taxon>Bacillati</taxon>
        <taxon>Actinomycetota</taxon>
        <taxon>Actinomycetes</taxon>
        <taxon>Kineosporiales</taxon>
        <taxon>Kineosporiaceae</taxon>
        <taxon>Kineococcus</taxon>
    </lineage>
</organism>
<dbReference type="PROSITE" id="PS51318">
    <property type="entry name" value="TAT"/>
    <property type="match status" value="1"/>
</dbReference>
<keyword evidence="4 5" id="KW-0732">Signal</keyword>
<proteinExistence type="inferred from homology"/>
<dbReference type="PROSITE" id="PS51257">
    <property type="entry name" value="PROKAR_LIPOPROTEIN"/>
    <property type="match status" value="1"/>
</dbReference>
<evidence type="ECO:0000313" key="6">
    <source>
        <dbReference type="EMBL" id="NYD24194.1"/>
    </source>
</evidence>